<sequence>MSTRDVPERVGDLPKIGRPATSALLQLGATTLAEVAGFSRAELLALHGVGPKAVRILEEALAAAGAGLRDPGPAPGA</sequence>
<gene>
    <name evidence="1" type="ORF">ACFQ3U_07620</name>
</gene>
<dbReference type="Gene3D" id="1.10.150.20">
    <property type="entry name" value="5' to 3' exonuclease, C-terminal subdomain"/>
    <property type="match status" value="1"/>
</dbReference>
<evidence type="ECO:0000313" key="1">
    <source>
        <dbReference type="EMBL" id="MFD1201757.1"/>
    </source>
</evidence>
<name>A0ABW3TMS2_9MICO</name>
<reference evidence="2" key="1">
    <citation type="journal article" date="2019" name="Int. J. Syst. Evol. Microbiol.">
        <title>The Global Catalogue of Microorganisms (GCM) 10K type strain sequencing project: providing services to taxonomists for standard genome sequencing and annotation.</title>
        <authorList>
            <consortium name="The Broad Institute Genomics Platform"/>
            <consortium name="The Broad Institute Genome Sequencing Center for Infectious Disease"/>
            <person name="Wu L."/>
            <person name="Ma J."/>
        </authorList>
    </citation>
    <scope>NUCLEOTIDE SEQUENCE [LARGE SCALE GENOMIC DNA]</scope>
    <source>
        <strain evidence="2">CCUG 50213</strain>
    </source>
</reference>
<proteinExistence type="predicted"/>
<comment type="caution">
    <text evidence="1">The sequence shown here is derived from an EMBL/GenBank/DDBJ whole genome shotgun (WGS) entry which is preliminary data.</text>
</comment>
<evidence type="ECO:0008006" key="3">
    <source>
        <dbReference type="Google" id="ProtNLM"/>
    </source>
</evidence>
<dbReference type="Proteomes" id="UP001597181">
    <property type="component" value="Unassembled WGS sequence"/>
</dbReference>
<dbReference type="RefSeq" id="WP_343957616.1">
    <property type="nucleotide sequence ID" value="NZ_BAAAKZ010000002.1"/>
</dbReference>
<evidence type="ECO:0000313" key="2">
    <source>
        <dbReference type="Proteomes" id="UP001597181"/>
    </source>
</evidence>
<dbReference type="EMBL" id="JBHTLY010000002">
    <property type="protein sequence ID" value="MFD1201757.1"/>
    <property type="molecule type" value="Genomic_DNA"/>
</dbReference>
<protein>
    <recommendedName>
        <fullName evidence="3">Helix-hairpin-helix protein</fullName>
    </recommendedName>
</protein>
<organism evidence="1 2">
    <name type="scientific">Leucobacter albus</name>
    <dbReference type="NCBI Taxonomy" id="272210"/>
    <lineage>
        <taxon>Bacteria</taxon>
        <taxon>Bacillati</taxon>
        <taxon>Actinomycetota</taxon>
        <taxon>Actinomycetes</taxon>
        <taxon>Micrococcales</taxon>
        <taxon>Microbacteriaceae</taxon>
        <taxon>Leucobacter</taxon>
    </lineage>
</organism>
<accession>A0ABW3TMS2</accession>
<keyword evidence="2" id="KW-1185">Reference proteome</keyword>
<dbReference type="SUPFAM" id="SSF47789">
    <property type="entry name" value="C-terminal domain of RNA polymerase alpha subunit"/>
    <property type="match status" value="1"/>
</dbReference>